<evidence type="ECO:0000313" key="2">
    <source>
        <dbReference type="EMBL" id="MEN7430589.1"/>
    </source>
</evidence>
<name>A0ABV0CKN1_9NEIS</name>
<dbReference type="RefSeq" id="WP_346788125.1">
    <property type="nucleotide sequence ID" value="NZ_JAYFSJ010000004.1"/>
</dbReference>
<evidence type="ECO:0000256" key="1">
    <source>
        <dbReference type="SAM" id="Phobius"/>
    </source>
</evidence>
<keyword evidence="3" id="KW-1185">Reference proteome</keyword>
<protein>
    <recommendedName>
        <fullName evidence="4">MotA/TolQ/ExbB proton channel domain-containing protein</fullName>
    </recommendedName>
</protein>
<accession>A0ABV0CKN1</accession>
<proteinExistence type="predicted"/>
<dbReference type="Proteomes" id="UP001405405">
    <property type="component" value="Unassembled WGS sequence"/>
</dbReference>
<keyword evidence="1" id="KW-1133">Transmembrane helix</keyword>
<gene>
    <name evidence="2" type="ORF">VA599_07505</name>
</gene>
<organism evidence="2 3">
    <name type="scientific">Chromobacterium indicum</name>
    <dbReference type="NCBI Taxonomy" id="3110228"/>
    <lineage>
        <taxon>Bacteria</taxon>
        <taxon>Pseudomonadati</taxon>
        <taxon>Pseudomonadota</taxon>
        <taxon>Betaproteobacteria</taxon>
        <taxon>Neisseriales</taxon>
        <taxon>Chromobacteriaceae</taxon>
        <taxon>Chromobacterium</taxon>
    </lineage>
</organism>
<feature type="transmembrane region" description="Helical" evidence="1">
    <location>
        <begin position="22"/>
        <end position="41"/>
    </location>
</feature>
<keyword evidence="1" id="KW-0812">Transmembrane</keyword>
<reference evidence="2 3" key="1">
    <citation type="submission" date="2023-12" db="EMBL/GenBank/DDBJ databases">
        <title>Chromobacterium sp. strain TRC.1.1.SA producing antimicrobial pigment.</title>
        <authorList>
            <person name="Verma N."/>
            <person name="Choksket S."/>
            <person name="Pinnaka A.K."/>
            <person name="Korpole S."/>
        </authorList>
    </citation>
    <scope>NUCLEOTIDE SEQUENCE [LARGE SCALE GENOMIC DNA]</scope>
    <source>
        <strain evidence="2 3">TRC1.1.SA</strain>
    </source>
</reference>
<sequence length="254" mass="28865">MNWCIFFVRSPMQTLPDWFNNTWVVGILGGVFSGFIVNYLSRIFLSKRENREYLQKVFSANREVIYSIRPGISEGVIPKPETVEALIVATARKYTVSRNDVFGPSEIAQELTKEVMDSSFISSQIKQEYCERLLTVVPKRTTDPLTPDQLNPIELRIVTQGRRERTVERMGVVMGVFTALMSTVFTILTFTKESTIFSRLSDTFERTSVFLPLFVAVIALVMSAAITPIMKELLELKTKAKRRGVDQAVSNDED</sequence>
<feature type="transmembrane region" description="Helical" evidence="1">
    <location>
        <begin position="210"/>
        <end position="234"/>
    </location>
</feature>
<evidence type="ECO:0000313" key="3">
    <source>
        <dbReference type="Proteomes" id="UP001405405"/>
    </source>
</evidence>
<feature type="transmembrane region" description="Helical" evidence="1">
    <location>
        <begin position="170"/>
        <end position="190"/>
    </location>
</feature>
<evidence type="ECO:0008006" key="4">
    <source>
        <dbReference type="Google" id="ProtNLM"/>
    </source>
</evidence>
<keyword evidence="1" id="KW-0472">Membrane</keyword>
<comment type="caution">
    <text evidence="2">The sequence shown here is derived from an EMBL/GenBank/DDBJ whole genome shotgun (WGS) entry which is preliminary data.</text>
</comment>
<dbReference type="EMBL" id="JAYFSJ010000004">
    <property type="protein sequence ID" value="MEN7430589.1"/>
    <property type="molecule type" value="Genomic_DNA"/>
</dbReference>